<accession>A0A849CKD5</accession>
<name>A0A849CKD5_PASMD</name>
<dbReference type="EMBL" id="PPVL01000002">
    <property type="protein sequence ID" value="NNI78378.1"/>
    <property type="molecule type" value="Genomic_DNA"/>
</dbReference>
<sequence>MKRLGLILLLSGVLIAGCSEEKGKPTYQEMEAIKLAFFKITPPNTDLAAQCDSKKIGERYYAACNFMGVGKRTNLNIFLYNNEKDSAKRFYALNGPAMTTYDNHFKNETVLGSYKDTFGLPMEQDINLSTVNEQFNHLMK</sequence>
<gene>
    <name evidence="1" type="ORF">C2800_02865</name>
</gene>
<evidence type="ECO:0000313" key="2">
    <source>
        <dbReference type="Proteomes" id="UP000540079"/>
    </source>
</evidence>
<evidence type="ECO:0008006" key="3">
    <source>
        <dbReference type="Google" id="ProtNLM"/>
    </source>
</evidence>
<comment type="caution">
    <text evidence="1">The sequence shown here is derived from an EMBL/GenBank/DDBJ whole genome shotgun (WGS) entry which is preliminary data.</text>
</comment>
<reference evidence="1 2" key="1">
    <citation type="journal article" date="2018" name="Front. Microbiol.">
        <title>Genetic and Phylogenetic Characteristics of Pasteurella multocida Isolates From Different Host Species.</title>
        <authorList>
            <person name="Peng Z."/>
            <person name="Liang W."/>
            <person name="Wang F."/>
            <person name="Xu Z."/>
            <person name="Xie Z."/>
            <person name="Lian Z."/>
            <person name="Hua L."/>
            <person name="Zhou R."/>
            <person name="Chen H."/>
            <person name="Wu B."/>
        </authorList>
    </citation>
    <scope>NUCLEOTIDE SEQUENCE [LARGE SCALE GENOMIC DNA]</scope>
    <source>
        <strain evidence="1 2">HNA06</strain>
    </source>
</reference>
<dbReference type="AlphaFoldDB" id="A0A849CKD5"/>
<dbReference type="RefSeq" id="WP_075270737.1">
    <property type="nucleotide sequence ID" value="NZ_CP015567.1"/>
</dbReference>
<protein>
    <recommendedName>
        <fullName evidence="3">Lipoprotein</fullName>
    </recommendedName>
</protein>
<dbReference type="Proteomes" id="UP000540079">
    <property type="component" value="Unassembled WGS sequence"/>
</dbReference>
<evidence type="ECO:0000313" key="1">
    <source>
        <dbReference type="EMBL" id="NNI78378.1"/>
    </source>
</evidence>
<dbReference type="PROSITE" id="PS51257">
    <property type="entry name" value="PROKAR_LIPOPROTEIN"/>
    <property type="match status" value="1"/>
</dbReference>
<organism evidence="1 2">
    <name type="scientific">Pasteurella multocida</name>
    <dbReference type="NCBI Taxonomy" id="747"/>
    <lineage>
        <taxon>Bacteria</taxon>
        <taxon>Pseudomonadati</taxon>
        <taxon>Pseudomonadota</taxon>
        <taxon>Gammaproteobacteria</taxon>
        <taxon>Pasteurellales</taxon>
        <taxon>Pasteurellaceae</taxon>
        <taxon>Pasteurella</taxon>
    </lineage>
</organism>
<proteinExistence type="predicted"/>